<evidence type="ECO:0000256" key="4">
    <source>
        <dbReference type="PROSITE-ProRule" id="PRU00433"/>
    </source>
</evidence>
<organism evidence="6 7">
    <name type="scientific">Thiocystis violascens (strain ATCC 17096 / DSM 198 / 6111)</name>
    <name type="common">Chromatium violascens</name>
    <dbReference type="NCBI Taxonomy" id="765911"/>
    <lineage>
        <taxon>Bacteria</taxon>
        <taxon>Pseudomonadati</taxon>
        <taxon>Pseudomonadota</taxon>
        <taxon>Gammaproteobacteria</taxon>
        <taxon>Chromatiales</taxon>
        <taxon>Chromatiaceae</taxon>
        <taxon>Thiocystis</taxon>
    </lineage>
</organism>
<dbReference type="InterPro" id="IPR009056">
    <property type="entry name" value="Cyt_c-like_dom"/>
</dbReference>
<dbReference type="Proteomes" id="UP000006062">
    <property type="component" value="Chromosome"/>
</dbReference>
<dbReference type="AlphaFoldDB" id="I3YHC6"/>
<dbReference type="GO" id="GO:0020037">
    <property type="term" value="F:heme binding"/>
    <property type="evidence" value="ECO:0007669"/>
    <property type="project" value="InterPro"/>
</dbReference>
<name>I3YHC6_THIV6</name>
<dbReference type="GO" id="GO:0009055">
    <property type="term" value="F:electron transfer activity"/>
    <property type="evidence" value="ECO:0007669"/>
    <property type="project" value="InterPro"/>
</dbReference>
<dbReference type="InterPro" id="IPR051395">
    <property type="entry name" value="Cytochrome_c_Peroxidase/MauG"/>
</dbReference>
<feature type="domain" description="Cytochrome c" evidence="5">
    <location>
        <begin position="298"/>
        <end position="482"/>
    </location>
</feature>
<gene>
    <name evidence="6" type="ordered locus">Thivi_4602</name>
</gene>
<reference evidence="6 7" key="1">
    <citation type="submission" date="2012-06" db="EMBL/GenBank/DDBJ databases">
        <title>Complete sequence of Thiocystis violascens DSM 198.</title>
        <authorList>
            <consortium name="US DOE Joint Genome Institute"/>
            <person name="Lucas S."/>
            <person name="Han J."/>
            <person name="Lapidus A."/>
            <person name="Cheng J.-F."/>
            <person name="Goodwin L."/>
            <person name="Pitluck S."/>
            <person name="Peters L."/>
            <person name="Ovchinnikova G."/>
            <person name="Teshima H."/>
            <person name="Detter J.C."/>
            <person name="Han C."/>
            <person name="Tapia R."/>
            <person name="Land M."/>
            <person name="Hauser L."/>
            <person name="Kyrpides N."/>
            <person name="Ivanova N."/>
            <person name="Pagani I."/>
            <person name="Vogl K."/>
            <person name="Liu Z."/>
            <person name="Frigaard N.-U."/>
            <person name="Bryant D."/>
            <person name="Woyke T."/>
        </authorList>
    </citation>
    <scope>NUCLEOTIDE SEQUENCE [LARGE SCALE GENOMIC DNA]</scope>
    <source>
        <strain evidence="7">ATCC 17096 / DSM 198 / 6111</strain>
    </source>
</reference>
<evidence type="ECO:0000256" key="3">
    <source>
        <dbReference type="ARBA" id="ARBA00023004"/>
    </source>
</evidence>
<dbReference type="KEGG" id="tvi:Thivi_4602"/>
<dbReference type="GO" id="GO:0046872">
    <property type="term" value="F:metal ion binding"/>
    <property type="evidence" value="ECO:0007669"/>
    <property type="project" value="UniProtKB-KW"/>
</dbReference>
<dbReference type="Pfam" id="PF21419">
    <property type="entry name" value="RoxA-like_Cyt-c"/>
    <property type="match status" value="1"/>
</dbReference>
<keyword evidence="3 4" id="KW-0408">Iron</keyword>
<evidence type="ECO:0000256" key="2">
    <source>
        <dbReference type="ARBA" id="ARBA00022723"/>
    </source>
</evidence>
<dbReference type="GO" id="GO:0004130">
    <property type="term" value="F:cytochrome-c peroxidase activity"/>
    <property type="evidence" value="ECO:0007669"/>
    <property type="project" value="TreeGrafter"/>
</dbReference>
<keyword evidence="1 4" id="KW-0349">Heme</keyword>
<evidence type="ECO:0000313" key="7">
    <source>
        <dbReference type="Proteomes" id="UP000006062"/>
    </source>
</evidence>
<dbReference type="STRING" id="765911.Thivi_4602"/>
<dbReference type="InterPro" id="IPR036909">
    <property type="entry name" value="Cyt_c-like_dom_sf"/>
</dbReference>
<dbReference type="PROSITE" id="PS51257">
    <property type="entry name" value="PROKAR_LIPOPROTEIN"/>
    <property type="match status" value="1"/>
</dbReference>
<keyword evidence="7" id="KW-1185">Reference proteome</keyword>
<accession>I3YHC6</accession>
<proteinExistence type="predicted"/>
<dbReference type="RefSeq" id="WP_014780762.1">
    <property type="nucleotide sequence ID" value="NC_018012.1"/>
</dbReference>
<dbReference type="eggNOG" id="COG1858">
    <property type="taxonomic scope" value="Bacteria"/>
</dbReference>
<dbReference type="PANTHER" id="PTHR30600:SF9">
    <property type="entry name" value="BLR7738 PROTEIN"/>
    <property type="match status" value="1"/>
</dbReference>
<dbReference type="Gene3D" id="1.10.760.10">
    <property type="entry name" value="Cytochrome c-like domain"/>
    <property type="match status" value="1"/>
</dbReference>
<evidence type="ECO:0000313" key="6">
    <source>
        <dbReference type="EMBL" id="AFL76394.1"/>
    </source>
</evidence>
<evidence type="ECO:0000256" key="1">
    <source>
        <dbReference type="ARBA" id="ARBA00022617"/>
    </source>
</evidence>
<dbReference type="SUPFAM" id="SSF46626">
    <property type="entry name" value="Cytochrome c"/>
    <property type="match status" value="1"/>
</dbReference>
<dbReference type="HOGENOM" id="CLU_038465_0_0_6"/>
<dbReference type="PANTHER" id="PTHR30600">
    <property type="entry name" value="CYTOCHROME C PEROXIDASE-RELATED"/>
    <property type="match status" value="1"/>
</dbReference>
<keyword evidence="2 4" id="KW-0479">Metal-binding</keyword>
<sequence length="482" mass="53133">MGPRPGIRRFSTWLGVLGMLALSVSMTGCDRGPREHDGIFKAEVGRVPASPQRPGDPDKGYEALINRSVVTCGLPYRVYRKRAGAPIPGLQFPGRTGRNAELPYMLTAHVAQSGVELVTSNCLGCHAATLNGELVMGLGNEFLDRTVDPLRAVEDLGGFMTDGMEAAEWRRWAARVTVIADDMMTETVGVNAARNPILALMAHRDPKTLAWSDEPLIEPPPERPLPVSVPPWWNLGKKHALFYNAEGRGDHARQMMLAAILCTDSVEEAAVIDGWFVDVRAYLATLKPPKYPFPIDQGLAKQGRGIFQDKCKACHGLHGEDGRYPNRVIALGKIKTDPALARQGFGESDRFLKWFQNSFYGQGSQTAPALGYIAPPLDGVWATAPYLHNGAIPTLAALLDSRSRPTYWAFDREGDARPVYDQRQLGWAYRTLKQGKAGAMSWDERNRIYDTRLAGYGNQGHVFADELSAVKRAALLEYLKTF</sequence>
<dbReference type="PROSITE" id="PS51007">
    <property type="entry name" value="CYTC"/>
    <property type="match status" value="1"/>
</dbReference>
<evidence type="ECO:0000259" key="5">
    <source>
        <dbReference type="PROSITE" id="PS51007"/>
    </source>
</evidence>
<dbReference type="EMBL" id="CP003154">
    <property type="protein sequence ID" value="AFL76394.1"/>
    <property type="molecule type" value="Genomic_DNA"/>
</dbReference>
<protein>
    <recommendedName>
        <fullName evidence="5">Cytochrome c domain-containing protein</fullName>
    </recommendedName>
</protein>